<proteinExistence type="predicted"/>
<dbReference type="RefSeq" id="WP_354506447.1">
    <property type="nucleotide sequence ID" value="NZ_JBEPMO010000002.1"/>
</dbReference>
<evidence type="ECO:0000313" key="1">
    <source>
        <dbReference type="EMBL" id="MET3730844.1"/>
    </source>
</evidence>
<sequence>MPKELVDVVKALPYKRLVMIKMKLVQLFILMLSVGLMAQETIKDPKDLMVFQPDEQSKRFNEVYTQNFFFGNFGIKPLVNAIPIDYSKVRSIRISAEKGGKKTPNIMELYFNQNGNIEKLKVSEMLAGTKREVIYKYQDGLIVEEKFNDPDGAKVNQFYYANGKMIVKTIKGMVEVYDLNGEIFTKQSYLDGKLVFKDRLEGKCRITTYLKEDIDKVCYSNFNSELPLTMEEFVSSYDATSKKNQIKPENKWEVKKLDELNYSILRDARENYQVKLDKNKRVKSFEFLGSKADNVKPVSYTFAYTYY</sequence>
<reference evidence="1 2" key="1">
    <citation type="submission" date="2024-06" db="EMBL/GenBank/DDBJ databases">
        <title>Genomic Encyclopedia of Type Strains, Phase IV (KMG-IV): sequencing the most valuable type-strain genomes for metagenomic binning, comparative biology and taxonomic classification.</title>
        <authorList>
            <person name="Goeker M."/>
        </authorList>
    </citation>
    <scope>NUCLEOTIDE SEQUENCE [LARGE SCALE GENOMIC DNA]</scope>
    <source>
        <strain evidence="1 2">DSM 29388</strain>
    </source>
</reference>
<dbReference type="Gene3D" id="3.90.930.1">
    <property type="match status" value="1"/>
</dbReference>
<evidence type="ECO:0008006" key="3">
    <source>
        <dbReference type="Google" id="ProtNLM"/>
    </source>
</evidence>
<organism evidence="1 2">
    <name type="scientific">Moheibacter stercoris</name>
    <dbReference type="NCBI Taxonomy" id="1628251"/>
    <lineage>
        <taxon>Bacteria</taxon>
        <taxon>Pseudomonadati</taxon>
        <taxon>Bacteroidota</taxon>
        <taxon>Flavobacteriia</taxon>
        <taxon>Flavobacteriales</taxon>
        <taxon>Weeksellaceae</taxon>
        <taxon>Moheibacter</taxon>
    </lineage>
</organism>
<keyword evidence="2" id="KW-1185">Reference proteome</keyword>
<comment type="caution">
    <text evidence="1">The sequence shown here is derived from an EMBL/GenBank/DDBJ whole genome shotgun (WGS) entry which is preliminary data.</text>
</comment>
<protein>
    <recommendedName>
        <fullName evidence="3">Antitoxin component YwqK of the YwqJK toxin-antitoxin module</fullName>
    </recommendedName>
</protein>
<dbReference type="EMBL" id="JBEPMO010000002">
    <property type="protein sequence ID" value="MET3730844.1"/>
    <property type="molecule type" value="Genomic_DNA"/>
</dbReference>
<gene>
    <name evidence="1" type="ORF">ABID46_000403</name>
</gene>
<evidence type="ECO:0000313" key="2">
    <source>
        <dbReference type="Proteomes" id="UP001549146"/>
    </source>
</evidence>
<dbReference type="Proteomes" id="UP001549146">
    <property type="component" value="Unassembled WGS sequence"/>
</dbReference>
<accession>A0ABV2LQI7</accession>
<name>A0ABV2LQI7_9FLAO</name>